<dbReference type="OrthoDB" id="5956546at2"/>
<dbReference type="STRING" id="1385517.N800_14010"/>
<protein>
    <submittedName>
        <fullName evidence="2">Uncharacterized protein</fullName>
    </submittedName>
</protein>
<feature type="compositionally biased region" description="Pro residues" evidence="1">
    <location>
        <begin position="109"/>
        <end position="132"/>
    </location>
</feature>
<reference evidence="2 3" key="1">
    <citation type="submission" date="2013-08" db="EMBL/GenBank/DDBJ databases">
        <title>Genome sequencing of Lysobacter.</title>
        <authorList>
            <person name="Zhang S."/>
            <person name="Wang G."/>
        </authorList>
    </citation>
    <scope>NUCLEOTIDE SEQUENCE [LARGE SCALE GENOMIC DNA]</scope>
    <source>
        <strain evidence="2 3">GH1-9</strain>
    </source>
</reference>
<evidence type="ECO:0000256" key="1">
    <source>
        <dbReference type="SAM" id="MobiDB-lite"/>
    </source>
</evidence>
<feature type="region of interest" description="Disordered" evidence="1">
    <location>
        <begin position="88"/>
        <end position="143"/>
    </location>
</feature>
<evidence type="ECO:0000313" key="2">
    <source>
        <dbReference type="EMBL" id="KGM55436.1"/>
    </source>
</evidence>
<keyword evidence="3" id="KW-1185">Reference proteome</keyword>
<dbReference type="Proteomes" id="UP000029998">
    <property type="component" value="Unassembled WGS sequence"/>
</dbReference>
<dbReference type="AlphaFoldDB" id="A0A0A0EWY2"/>
<proteinExistence type="predicted"/>
<sequence length="143" mass="14645">MGDVTGFAVFFFPQALEALGEAIKPYLQEGPAGPHILCSEIDTGGALIEMTIEARDLDGKTVELQLMVPVSMVRMIVSARGEAAFGFGPRVGAPVPTLPPVGPTAEPAAAPPQAVPSPATPQTPSQVPPSGPPDTLGDPPKPE</sequence>
<name>A0A0A0EWY2_9GAMM</name>
<comment type="caution">
    <text evidence="2">The sequence shown here is derived from an EMBL/GenBank/DDBJ whole genome shotgun (WGS) entry which is preliminary data.</text>
</comment>
<gene>
    <name evidence="2" type="ORF">N800_14010</name>
</gene>
<dbReference type="eggNOG" id="ENOG50314IV">
    <property type="taxonomic scope" value="Bacteria"/>
</dbReference>
<evidence type="ECO:0000313" key="3">
    <source>
        <dbReference type="Proteomes" id="UP000029998"/>
    </source>
</evidence>
<dbReference type="RefSeq" id="WP_036135282.1">
    <property type="nucleotide sequence ID" value="NZ_AVPU01000005.1"/>
</dbReference>
<accession>A0A0A0EWY2</accession>
<organism evidence="2 3">
    <name type="scientific">Lysobacter daejeonensis GH1-9</name>
    <dbReference type="NCBI Taxonomy" id="1385517"/>
    <lineage>
        <taxon>Bacteria</taxon>
        <taxon>Pseudomonadati</taxon>
        <taxon>Pseudomonadota</taxon>
        <taxon>Gammaproteobacteria</taxon>
        <taxon>Lysobacterales</taxon>
        <taxon>Lysobacteraceae</taxon>
        <taxon>Aerolutibacter</taxon>
    </lineage>
</organism>
<dbReference type="EMBL" id="AVPU01000005">
    <property type="protein sequence ID" value="KGM55436.1"/>
    <property type="molecule type" value="Genomic_DNA"/>
</dbReference>